<dbReference type="AlphaFoldDB" id="A0A2G8SU97"/>
<dbReference type="Proteomes" id="UP000230002">
    <property type="component" value="Unassembled WGS sequence"/>
</dbReference>
<name>A0A2G8SU97_9APHY</name>
<accession>A0A2G8SU97</accession>
<protein>
    <submittedName>
        <fullName evidence="2">Uncharacterized protein</fullName>
    </submittedName>
</protein>
<evidence type="ECO:0000313" key="3">
    <source>
        <dbReference type="Proteomes" id="UP000230002"/>
    </source>
</evidence>
<comment type="caution">
    <text evidence="2">The sequence shown here is derived from an EMBL/GenBank/DDBJ whole genome shotgun (WGS) entry which is preliminary data.</text>
</comment>
<feature type="compositionally biased region" description="Low complexity" evidence="1">
    <location>
        <begin position="134"/>
        <end position="143"/>
    </location>
</feature>
<organism evidence="2 3">
    <name type="scientific">Ganoderma sinense ZZ0214-1</name>
    <dbReference type="NCBI Taxonomy" id="1077348"/>
    <lineage>
        <taxon>Eukaryota</taxon>
        <taxon>Fungi</taxon>
        <taxon>Dikarya</taxon>
        <taxon>Basidiomycota</taxon>
        <taxon>Agaricomycotina</taxon>
        <taxon>Agaricomycetes</taxon>
        <taxon>Polyporales</taxon>
        <taxon>Polyporaceae</taxon>
        <taxon>Ganoderma</taxon>
    </lineage>
</organism>
<evidence type="ECO:0000313" key="2">
    <source>
        <dbReference type="EMBL" id="PIL37345.1"/>
    </source>
</evidence>
<evidence type="ECO:0000256" key="1">
    <source>
        <dbReference type="SAM" id="MobiDB-lite"/>
    </source>
</evidence>
<reference evidence="2 3" key="1">
    <citation type="journal article" date="2015" name="Sci. Rep.">
        <title>Chromosome-level genome map provides insights into diverse defense mechanisms in the medicinal fungus Ganoderma sinense.</title>
        <authorList>
            <person name="Zhu Y."/>
            <person name="Xu J."/>
            <person name="Sun C."/>
            <person name="Zhou S."/>
            <person name="Xu H."/>
            <person name="Nelson D.R."/>
            <person name="Qian J."/>
            <person name="Song J."/>
            <person name="Luo H."/>
            <person name="Xiang L."/>
            <person name="Li Y."/>
            <person name="Xu Z."/>
            <person name="Ji A."/>
            <person name="Wang L."/>
            <person name="Lu S."/>
            <person name="Hayward A."/>
            <person name="Sun W."/>
            <person name="Li X."/>
            <person name="Schwartz D.C."/>
            <person name="Wang Y."/>
            <person name="Chen S."/>
        </authorList>
    </citation>
    <scope>NUCLEOTIDE SEQUENCE [LARGE SCALE GENOMIC DNA]</scope>
    <source>
        <strain evidence="2 3">ZZ0214-1</strain>
    </source>
</reference>
<gene>
    <name evidence="2" type="ORF">GSI_01038</name>
</gene>
<feature type="region of interest" description="Disordered" evidence="1">
    <location>
        <begin position="126"/>
        <end position="151"/>
    </location>
</feature>
<dbReference type="EMBL" id="AYKW01000001">
    <property type="protein sequence ID" value="PIL37345.1"/>
    <property type="molecule type" value="Genomic_DNA"/>
</dbReference>
<sequence>MSSYSRTKCSVAGNRSWISPSTRPAASERRAISAASTAACSKSTSTSGRTACTSRPDLRCSSTLPSRTSVAPCGRQMFQTGDMVWRRCNGCAKSSAPFSSSDPWNRRRLASLYDAPFLRAAECRGASGAGGGRSPSSAGGRSSKSGDDGCMSRSRVACWRLWCW</sequence>
<proteinExistence type="predicted"/>
<keyword evidence="3" id="KW-1185">Reference proteome</keyword>